<dbReference type="STRING" id="86416.Clopa_3169"/>
<dbReference type="PANTHER" id="PTHR33490:SF3">
    <property type="entry name" value="CONSERVED INTEGRAL MEMBRANE PROTEIN"/>
    <property type="match status" value="1"/>
</dbReference>
<dbReference type="EMBL" id="CP003261">
    <property type="protein sequence ID" value="AGK97983.1"/>
    <property type="molecule type" value="Genomic_DNA"/>
</dbReference>
<evidence type="ECO:0000313" key="4">
    <source>
        <dbReference type="Proteomes" id="UP000013523"/>
    </source>
</evidence>
<dbReference type="OrthoDB" id="1817605at2"/>
<dbReference type="HOGENOM" id="CLU_058783_0_0_9"/>
<name>R4K5Z2_CLOPA</name>
<dbReference type="GO" id="GO:0008233">
    <property type="term" value="F:peptidase activity"/>
    <property type="evidence" value="ECO:0007669"/>
    <property type="project" value="UniProtKB-KW"/>
</dbReference>
<feature type="transmembrane region" description="Helical" evidence="1">
    <location>
        <begin position="87"/>
        <end position="112"/>
    </location>
</feature>
<dbReference type="Pfam" id="PF01841">
    <property type="entry name" value="Transglut_core"/>
    <property type="match status" value="1"/>
</dbReference>
<proteinExistence type="predicted"/>
<keyword evidence="3" id="KW-0378">Hydrolase</keyword>
<dbReference type="Gene3D" id="3.10.620.30">
    <property type="match status" value="1"/>
</dbReference>
<gene>
    <name evidence="3" type="ORF">Clopa_3169</name>
</gene>
<organism evidence="3 4">
    <name type="scientific">Clostridium pasteurianum BC1</name>
    <dbReference type="NCBI Taxonomy" id="86416"/>
    <lineage>
        <taxon>Bacteria</taxon>
        <taxon>Bacillati</taxon>
        <taxon>Bacillota</taxon>
        <taxon>Clostridia</taxon>
        <taxon>Eubacteriales</taxon>
        <taxon>Clostridiaceae</taxon>
        <taxon>Clostridium</taxon>
    </lineage>
</organism>
<feature type="domain" description="Transglutaminase-like" evidence="2">
    <location>
        <begin position="306"/>
        <end position="368"/>
    </location>
</feature>
<dbReference type="Proteomes" id="UP000013523">
    <property type="component" value="Chromosome"/>
</dbReference>
<accession>R4K5Z2</accession>
<protein>
    <submittedName>
        <fullName evidence="3">Transglutaminase-like enzyme, predicted cysteine protease</fullName>
    </submittedName>
</protein>
<dbReference type="eggNOG" id="COG1305">
    <property type="taxonomic scope" value="Bacteria"/>
</dbReference>
<sequence length="393" mass="44715">MKVNPVTLIIIISFCYPILKGLLLGFSSYSAKRDMENIIGSISFILAVYIGIKYVRNIFIGNENGVVNKMISYLPDNIAYYFQSKPMIIYLIVIPIAIYIIYKIISVILIFINNITIYHLIDGIESLVRNKSYVFRRIMGALVQIPRSICYLLVVLLMLNFASMFSVNSQFNKYLSSSNTYKYLCQQFVIPATNSNVAKKLPKIIDDSVSIVVKQNNLQNLPNGKISDTSPGRTIVYYNGVTLDEGIKSNQQINNFARNLVEREGNTTSKAKKLYDWEGQNIAYDYNKANLVLNNNFDIQSGAIPTFESRKGICFDYACLYVAMARADNMKVRLVTGEGFNGVSWVSHAWNMVYIPETDKWINVDTTFSKGGNYFNSRIFDLDHRNAKIIGEW</sequence>
<dbReference type="InterPro" id="IPR038765">
    <property type="entry name" value="Papain-like_cys_pep_sf"/>
</dbReference>
<dbReference type="AlphaFoldDB" id="R4K5Z2"/>
<keyword evidence="1" id="KW-0472">Membrane</keyword>
<evidence type="ECO:0000256" key="1">
    <source>
        <dbReference type="SAM" id="Phobius"/>
    </source>
</evidence>
<keyword evidence="3" id="KW-0645">Protease</keyword>
<dbReference type="SMART" id="SM00460">
    <property type="entry name" value="TGc"/>
    <property type="match status" value="1"/>
</dbReference>
<evidence type="ECO:0000259" key="2">
    <source>
        <dbReference type="SMART" id="SM00460"/>
    </source>
</evidence>
<evidence type="ECO:0000313" key="3">
    <source>
        <dbReference type="EMBL" id="AGK97983.1"/>
    </source>
</evidence>
<dbReference type="PATRIC" id="fig|86416.3.peg.3157"/>
<keyword evidence="1" id="KW-1133">Transmembrane helix</keyword>
<feature type="transmembrane region" description="Helical" evidence="1">
    <location>
        <begin position="38"/>
        <end position="55"/>
    </location>
</feature>
<dbReference type="PANTHER" id="PTHR33490">
    <property type="entry name" value="BLR5614 PROTEIN-RELATED"/>
    <property type="match status" value="1"/>
</dbReference>
<keyword evidence="1" id="KW-0812">Transmembrane</keyword>
<keyword evidence="4" id="KW-1185">Reference proteome</keyword>
<dbReference type="SUPFAM" id="SSF54001">
    <property type="entry name" value="Cysteine proteinases"/>
    <property type="match status" value="1"/>
</dbReference>
<feature type="transmembrane region" description="Helical" evidence="1">
    <location>
        <begin position="6"/>
        <end position="26"/>
    </location>
</feature>
<reference evidence="3 4" key="1">
    <citation type="submission" date="2012-01" db="EMBL/GenBank/DDBJ databases">
        <title>Complete sequence of chromosome of Clostridium pasteurianum BC1.</title>
        <authorList>
            <consortium name="US DOE Joint Genome Institute"/>
            <person name="Lucas S."/>
            <person name="Han J."/>
            <person name="Lapidus A."/>
            <person name="Cheng J.-F."/>
            <person name="Goodwin L."/>
            <person name="Pitluck S."/>
            <person name="Peters L."/>
            <person name="Mikhailova N."/>
            <person name="Teshima H."/>
            <person name="Detter J.C."/>
            <person name="Han C."/>
            <person name="Tapia R."/>
            <person name="Land M."/>
            <person name="Hauser L."/>
            <person name="Kyrpides N."/>
            <person name="Ivanova N."/>
            <person name="Pagani I."/>
            <person name="Dunn J."/>
            <person name="Taghavi S."/>
            <person name="Francis A."/>
            <person name="van der Lelie D."/>
            <person name="Woyke T."/>
        </authorList>
    </citation>
    <scope>NUCLEOTIDE SEQUENCE [LARGE SCALE GENOMIC DNA]</scope>
    <source>
        <strain evidence="3 4">BC1</strain>
    </source>
</reference>
<dbReference type="KEGG" id="cpas:Clopa_3169"/>
<dbReference type="InterPro" id="IPR002931">
    <property type="entry name" value="Transglutaminase-like"/>
</dbReference>
<dbReference type="GO" id="GO:0006508">
    <property type="term" value="P:proteolysis"/>
    <property type="evidence" value="ECO:0007669"/>
    <property type="project" value="UniProtKB-KW"/>
</dbReference>
<feature type="transmembrane region" description="Helical" evidence="1">
    <location>
        <begin position="149"/>
        <end position="167"/>
    </location>
</feature>
<dbReference type="RefSeq" id="WP_015616271.1">
    <property type="nucleotide sequence ID" value="NC_021182.1"/>
</dbReference>